<dbReference type="EMBL" id="BAGZ01000006">
    <property type="protein sequence ID" value="GAB77755.1"/>
    <property type="molecule type" value="Genomic_DNA"/>
</dbReference>
<dbReference type="CDD" id="cd17470">
    <property type="entry name" value="T3SS_Flik_C"/>
    <property type="match status" value="1"/>
</dbReference>
<feature type="compositionally biased region" description="Pro residues" evidence="1">
    <location>
        <begin position="447"/>
        <end position="465"/>
    </location>
</feature>
<name>K6VQV9_9MICO</name>
<feature type="domain" description="Flagellar hook-length control protein-like C-terminal" evidence="2">
    <location>
        <begin position="510"/>
        <end position="583"/>
    </location>
</feature>
<dbReference type="eggNOG" id="COG3144">
    <property type="taxonomic scope" value="Bacteria"/>
</dbReference>
<dbReference type="STRING" id="100225.SAMN05421595_0259"/>
<dbReference type="Gene3D" id="3.30.750.140">
    <property type="match status" value="1"/>
</dbReference>
<dbReference type="InterPro" id="IPR052563">
    <property type="entry name" value="FliK"/>
</dbReference>
<feature type="compositionally biased region" description="Low complexity" evidence="1">
    <location>
        <begin position="235"/>
        <end position="244"/>
    </location>
</feature>
<dbReference type="Proteomes" id="UP000008495">
    <property type="component" value="Unassembled WGS sequence"/>
</dbReference>
<reference evidence="3 4" key="1">
    <citation type="submission" date="2012-08" db="EMBL/GenBank/DDBJ databases">
        <title>Whole genome shotgun sequence of Austwickia chelonae NBRC 105200.</title>
        <authorList>
            <person name="Yoshida I."/>
            <person name="Hosoyama A."/>
            <person name="Tsuchikane K."/>
            <person name="Katsumata H."/>
            <person name="Ando Y."/>
            <person name="Ohji S."/>
            <person name="Hamada M."/>
            <person name="Tamura T."/>
            <person name="Yamazoe A."/>
            <person name="Yamazaki S."/>
            <person name="Fujita N."/>
        </authorList>
    </citation>
    <scope>NUCLEOTIDE SEQUENCE [LARGE SCALE GENOMIC DNA]</scope>
    <source>
        <strain evidence="3 4">NBRC 105200</strain>
    </source>
</reference>
<protein>
    <recommendedName>
        <fullName evidence="2">Flagellar hook-length control protein-like C-terminal domain-containing protein</fullName>
    </recommendedName>
</protein>
<feature type="compositionally biased region" description="Low complexity" evidence="1">
    <location>
        <begin position="472"/>
        <end position="494"/>
    </location>
</feature>
<evidence type="ECO:0000313" key="3">
    <source>
        <dbReference type="EMBL" id="GAB77755.1"/>
    </source>
</evidence>
<feature type="compositionally biased region" description="Low complexity" evidence="1">
    <location>
        <begin position="258"/>
        <end position="267"/>
    </location>
</feature>
<feature type="region of interest" description="Disordered" evidence="1">
    <location>
        <begin position="167"/>
        <end position="494"/>
    </location>
</feature>
<gene>
    <name evidence="3" type="ORF">AUCHE_06_00270</name>
</gene>
<dbReference type="OrthoDB" id="1792985at2"/>
<dbReference type="AlphaFoldDB" id="K6VQV9"/>
<evidence type="ECO:0000256" key="1">
    <source>
        <dbReference type="SAM" id="MobiDB-lite"/>
    </source>
</evidence>
<evidence type="ECO:0000313" key="4">
    <source>
        <dbReference type="Proteomes" id="UP000008495"/>
    </source>
</evidence>
<dbReference type="RefSeq" id="WP_006502507.1">
    <property type="nucleotide sequence ID" value="NZ_BAGZ01000006.1"/>
</dbReference>
<dbReference type="InterPro" id="IPR038610">
    <property type="entry name" value="FliK-like_C_sf"/>
</dbReference>
<keyword evidence="4" id="KW-1185">Reference proteome</keyword>
<comment type="caution">
    <text evidence="3">The sequence shown here is derived from an EMBL/GenBank/DDBJ whole genome shotgun (WGS) entry which is preliminary data.</text>
</comment>
<dbReference type="PANTHER" id="PTHR37533:SF2">
    <property type="entry name" value="FLAGELLAR HOOK-LENGTH CONTROL PROTEIN"/>
    <property type="match status" value="1"/>
</dbReference>
<dbReference type="PANTHER" id="PTHR37533">
    <property type="entry name" value="FLAGELLAR HOOK-LENGTH CONTROL PROTEIN"/>
    <property type="match status" value="1"/>
</dbReference>
<feature type="region of interest" description="Disordered" evidence="1">
    <location>
        <begin position="1"/>
        <end position="107"/>
    </location>
</feature>
<organism evidence="3 4">
    <name type="scientific">Austwickia chelonae NBRC 105200</name>
    <dbReference type="NCBI Taxonomy" id="1184607"/>
    <lineage>
        <taxon>Bacteria</taxon>
        <taxon>Bacillati</taxon>
        <taxon>Actinomycetota</taxon>
        <taxon>Actinomycetes</taxon>
        <taxon>Micrococcales</taxon>
        <taxon>Dermatophilaceae</taxon>
        <taxon>Austwickia</taxon>
    </lineage>
</organism>
<dbReference type="InterPro" id="IPR021136">
    <property type="entry name" value="Flagellar_hook_control-like_C"/>
</dbReference>
<feature type="compositionally biased region" description="Low complexity" evidence="1">
    <location>
        <begin position="361"/>
        <end position="372"/>
    </location>
</feature>
<accession>K6VQV9</accession>
<proteinExistence type="predicted"/>
<feature type="region of interest" description="Disordered" evidence="1">
    <location>
        <begin position="571"/>
        <end position="632"/>
    </location>
</feature>
<evidence type="ECO:0000259" key="2">
    <source>
        <dbReference type="Pfam" id="PF02120"/>
    </source>
</evidence>
<feature type="compositionally biased region" description="Polar residues" evidence="1">
    <location>
        <begin position="340"/>
        <end position="350"/>
    </location>
</feature>
<feature type="compositionally biased region" description="Pro residues" evidence="1">
    <location>
        <begin position="220"/>
        <end position="234"/>
    </location>
</feature>
<sequence length="632" mass="63119">MTIRVNTEKPSLMPVEGYRLPEQTAGGESFAKVLRSRQRVGDLPAPQTRPAADRPMPVRPGAPGAGGTDRITSGSRETPGAPTTTTTSGEPVEGADAGLGQAGDASAVPVADPMVPTAEAQSAAVVTAELAVMLRQQSLLGRTVTSPGEQTTPAAGAVAPTVGVTPGAPAEVPMAPVNQPLGGQHTAIPGGDAASAPQTPGPTLVPGVPADEPPTVAATPPQPPAGAPPMPPAAASPAPAFPVADTTRSTGPLPYEEPAPTALQATAPPFPAPPSAVAAPPAGTPATPGLPVSDGPAPTAEFGPVPPPSGPATAARPENTTDEGAPSATTPGPAMAPDPSRTQPQATGRNAATVEGQHPEGTTTLPPTGTSSVPATSLPDPATARGGAEESSVTGAPTRLTPTARPITDPSAGYLSSDRDPLLTPPPSATDVRPLAGAKDPARPDPATAPPTDRPTTPTPPPSATPPVVQSPHAPAVTAASHHAPAQAAAPPAPVHSQLLTAIAPVIQRRDGSYNVELQLDPASLGRVKVTVTMQAGEISVQMQAADSGARDMLRQNMDQLRDQLADAGFGRTSVDVGDGSRQAWQDPRGQQPRDPSGHTSTRIDRTGTPLPGDRPAASETTDGSGPLDLQL</sequence>
<feature type="compositionally biased region" description="Low complexity" evidence="1">
    <location>
        <begin position="275"/>
        <end position="287"/>
    </location>
</feature>
<dbReference type="Pfam" id="PF02120">
    <property type="entry name" value="Flg_hook"/>
    <property type="match status" value="1"/>
</dbReference>
<feature type="compositionally biased region" description="Low complexity" evidence="1">
    <location>
        <begin position="77"/>
        <end position="107"/>
    </location>
</feature>